<feature type="transmembrane region" description="Helical" evidence="1">
    <location>
        <begin position="28"/>
        <end position="51"/>
    </location>
</feature>
<keyword evidence="1" id="KW-0472">Membrane</keyword>
<keyword evidence="2" id="KW-1185">Reference proteome</keyword>
<protein>
    <submittedName>
        <fullName evidence="3">G-protein coupled receptors family 1 profile domain-containing protein</fullName>
    </submittedName>
</protein>
<feature type="transmembrane region" description="Helical" evidence="1">
    <location>
        <begin position="91"/>
        <end position="111"/>
    </location>
</feature>
<keyword evidence="1" id="KW-1133">Transmembrane helix</keyword>
<organism evidence="2 3">
    <name type="scientific">Panagrellus redivivus</name>
    <name type="common">Microworm</name>
    <dbReference type="NCBI Taxonomy" id="6233"/>
    <lineage>
        <taxon>Eukaryota</taxon>
        <taxon>Metazoa</taxon>
        <taxon>Ecdysozoa</taxon>
        <taxon>Nematoda</taxon>
        <taxon>Chromadorea</taxon>
        <taxon>Rhabditida</taxon>
        <taxon>Tylenchina</taxon>
        <taxon>Panagrolaimomorpha</taxon>
        <taxon>Panagrolaimoidea</taxon>
        <taxon>Panagrolaimidae</taxon>
        <taxon>Panagrellus</taxon>
    </lineage>
</organism>
<evidence type="ECO:0000313" key="3">
    <source>
        <dbReference type="WBParaSite" id="Pan_g2973.t1"/>
    </source>
</evidence>
<evidence type="ECO:0000256" key="1">
    <source>
        <dbReference type="SAM" id="Phobius"/>
    </source>
</evidence>
<proteinExistence type="predicted"/>
<dbReference type="Proteomes" id="UP000492821">
    <property type="component" value="Unassembled WGS sequence"/>
</dbReference>
<accession>A0A7E4VUK3</accession>
<feature type="transmembrane region" description="Helical" evidence="1">
    <location>
        <begin position="123"/>
        <end position="142"/>
    </location>
</feature>
<dbReference type="AlphaFoldDB" id="A0A7E4VUK3"/>
<reference evidence="3" key="2">
    <citation type="submission" date="2020-10" db="UniProtKB">
        <authorList>
            <consortium name="WormBaseParasite"/>
        </authorList>
    </citation>
    <scope>IDENTIFICATION</scope>
</reference>
<sequence>MASSVSSLAPGPKYVNVRSRDVFLVSLLYSKASLAFLCLIGLCSALNTALFVNQLGQSGPLCAFNNYLPYGNPTIRESSMPIVYYCRFLEFSVPITFLQLVLCILALFFGLNRRSMLFFSAYCFLWMMLFHGFIFFIFLYFLNYEKLIREVFSALLDHVLKVDTEFCQAMEPSLHCRMPNGTSSDIIADKCHTARLHHSQPLAPDCVQYSTAYLIDRTWLVAVALQYAFVIAVGIYATARAIVRYRRKRSYEKAKLKPNSARAPTNLIVEASSNCPSAVTL</sequence>
<keyword evidence="1" id="KW-0812">Transmembrane</keyword>
<evidence type="ECO:0000313" key="2">
    <source>
        <dbReference type="Proteomes" id="UP000492821"/>
    </source>
</evidence>
<name>A0A7E4VUK3_PANRE</name>
<dbReference type="WBParaSite" id="Pan_g2973.t1">
    <property type="protein sequence ID" value="Pan_g2973.t1"/>
    <property type="gene ID" value="Pan_g2973"/>
</dbReference>
<reference evidence="2" key="1">
    <citation type="journal article" date="2013" name="Genetics">
        <title>The draft genome and transcriptome of Panagrellus redivivus are shaped by the harsh demands of a free-living lifestyle.</title>
        <authorList>
            <person name="Srinivasan J."/>
            <person name="Dillman A.R."/>
            <person name="Macchietto M.G."/>
            <person name="Heikkinen L."/>
            <person name="Lakso M."/>
            <person name="Fracchia K.M."/>
            <person name="Antoshechkin I."/>
            <person name="Mortazavi A."/>
            <person name="Wong G."/>
            <person name="Sternberg P.W."/>
        </authorList>
    </citation>
    <scope>NUCLEOTIDE SEQUENCE [LARGE SCALE GENOMIC DNA]</scope>
    <source>
        <strain evidence="2">MT8872</strain>
    </source>
</reference>
<feature type="transmembrane region" description="Helical" evidence="1">
    <location>
        <begin position="219"/>
        <end position="243"/>
    </location>
</feature>